<dbReference type="InterPro" id="IPR050131">
    <property type="entry name" value="Peptidase_S8_subtilisin-like"/>
</dbReference>
<sequence length="600" mass="64877">MEKRYLSLRYMLSYLMVAFLVFISSATYSFAETIDTSSNELLVKYAELPQSIAAPIPLPNTAEQVETVTSSVELLSFPNEMDLMQAAEQLEENPFIVAVEPNHERSVSVTNDVFYTNQWWLPHVHAEQLWPLAAKQKKQAVVAVIDSGIDTTHEDLVGRIAPGGFNFIDQTQNIQDVNGHGTSVAGIIAANSNNRKGIAGVTGSYGVSILPLKTVHDDGKSTVADNLRAIDYAIQKGVDVINISQGGTSPSAIEQDAIRRAMRAGIPIIASAGNDALKGNPTMYPAAYDEVISVGSVNQRNSRSDFSNYNNQVDIVAPGEQIYTTGISNHYVIANGTSFSAPIVAGTVAMMKAIVPELSVKEITEVLTKTAKDLGQAGKDAEYGFGLLNSKQVKAELEQLLIQKQTVPVTGISLNQTMIRLLAGEDGDAGEQTALTATITPSNATDRNVVWTSSRPTVASVSQSGMVTAVSKGEAIITAETVDGMYKATAKVIVDAPKPFVGTFADLTVNTSKQFVVKFNKPLAEGMNYKKHIQISKRADGQQPITTFNVTFNPAVPDQLIIAPQSRWELGTYYLNIRQGVQAKDGKLLTENVNMRFIVR</sequence>
<dbReference type="Pfam" id="PF22148">
    <property type="entry name" value="Fervidolysin_NPro-like"/>
    <property type="match status" value="1"/>
</dbReference>
<dbReference type="Proteomes" id="UP000190042">
    <property type="component" value="Unassembled WGS sequence"/>
</dbReference>
<dbReference type="EMBL" id="FUYJ01000002">
    <property type="protein sequence ID" value="SKA94583.1"/>
    <property type="molecule type" value="Genomic_DNA"/>
</dbReference>
<dbReference type="Gene3D" id="2.60.40.1080">
    <property type="match status" value="1"/>
</dbReference>
<dbReference type="PROSITE" id="PS00137">
    <property type="entry name" value="SUBTILASE_HIS"/>
    <property type="match status" value="1"/>
</dbReference>
<dbReference type="PROSITE" id="PS51892">
    <property type="entry name" value="SUBTILASE"/>
    <property type="match status" value="1"/>
</dbReference>
<keyword evidence="9" id="KW-1185">Reference proteome</keyword>
<evidence type="ECO:0000256" key="5">
    <source>
        <dbReference type="PROSITE-ProRule" id="PRU01240"/>
    </source>
</evidence>
<evidence type="ECO:0000256" key="3">
    <source>
        <dbReference type="ARBA" id="ARBA00022801"/>
    </source>
</evidence>
<dbReference type="SUPFAM" id="SSF52743">
    <property type="entry name" value="Subtilisin-like"/>
    <property type="match status" value="1"/>
</dbReference>
<dbReference type="PROSITE" id="PS00136">
    <property type="entry name" value="SUBTILASE_ASP"/>
    <property type="match status" value="1"/>
</dbReference>
<evidence type="ECO:0000256" key="4">
    <source>
        <dbReference type="ARBA" id="ARBA00022825"/>
    </source>
</evidence>
<evidence type="ECO:0000259" key="7">
    <source>
        <dbReference type="SMART" id="SM00635"/>
    </source>
</evidence>
<dbReference type="InterPro" id="IPR036852">
    <property type="entry name" value="Peptidase_S8/S53_dom_sf"/>
</dbReference>
<comment type="similarity">
    <text evidence="1 5 6">Belongs to the peptidase S8 family.</text>
</comment>
<dbReference type="PANTHER" id="PTHR43806">
    <property type="entry name" value="PEPTIDASE S8"/>
    <property type="match status" value="1"/>
</dbReference>
<feature type="active site" description="Charge relay system" evidence="5">
    <location>
        <position position="146"/>
    </location>
</feature>
<dbReference type="InterPro" id="IPR000209">
    <property type="entry name" value="Peptidase_S8/S53_dom"/>
</dbReference>
<keyword evidence="2 5" id="KW-0645">Protease</keyword>
<dbReference type="InterPro" id="IPR015500">
    <property type="entry name" value="Peptidase_S8_subtilisin-rel"/>
</dbReference>
<evidence type="ECO:0000313" key="9">
    <source>
        <dbReference type="Proteomes" id="UP000190042"/>
    </source>
</evidence>
<dbReference type="PROSITE" id="PS00138">
    <property type="entry name" value="SUBTILASE_SER"/>
    <property type="match status" value="1"/>
</dbReference>
<dbReference type="SUPFAM" id="SSF49373">
    <property type="entry name" value="Invasin/intimin cell-adhesion fragments"/>
    <property type="match status" value="1"/>
</dbReference>
<feature type="active site" description="Charge relay system" evidence="5">
    <location>
        <position position="338"/>
    </location>
</feature>
<evidence type="ECO:0000256" key="6">
    <source>
        <dbReference type="RuleBase" id="RU003355"/>
    </source>
</evidence>
<dbReference type="InterPro" id="IPR023827">
    <property type="entry name" value="Peptidase_S8_Asp-AS"/>
</dbReference>
<dbReference type="Pfam" id="PF02368">
    <property type="entry name" value="Big_2"/>
    <property type="match status" value="1"/>
</dbReference>
<keyword evidence="4 5" id="KW-0720">Serine protease</keyword>
<dbReference type="AlphaFoldDB" id="A0A1T4XYW1"/>
<dbReference type="RefSeq" id="WP_078817096.1">
    <property type="nucleotide sequence ID" value="NZ_FUYJ01000002.1"/>
</dbReference>
<reference evidence="9" key="1">
    <citation type="submission" date="2017-02" db="EMBL/GenBank/DDBJ databases">
        <authorList>
            <person name="Varghese N."/>
            <person name="Submissions S."/>
        </authorList>
    </citation>
    <scope>NUCLEOTIDE SEQUENCE [LARGE SCALE GENOMIC DNA]</scope>
    <source>
        <strain evidence="9">DSM 23966</strain>
    </source>
</reference>
<evidence type="ECO:0000256" key="1">
    <source>
        <dbReference type="ARBA" id="ARBA00011073"/>
    </source>
</evidence>
<dbReference type="GO" id="GO:0006508">
    <property type="term" value="P:proteolysis"/>
    <property type="evidence" value="ECO:0007669"/>
    <property type="project" value="UniProtKB-KW"/>
</dbReference>
<proteinExistence type="inferred from homology"/>
<keyword evidence="3 5" id="KW-0378">Hydrolase</keyword>
<organism evidence="8 9">
    <name type="scientific">Sporosarcina newyorkensis</name>
    <dbReference type="NCBI Taxonomy" id="759851"/>
    <lineage>
        <taxon>Bacteria</taxon>
        <taxon>Bacillati</taxon>
        <taxon>Bacillota</taxon>
        <taxon>Bacilli</taxon>
        <taxon>Bacillales</taxon>
        <taxon>Caryophanaceae</taxon>
        <taxon>Sporosarcina</taxon>
    </lineage>
</organism>
<accession>A0A1T4XYW1</accession>
<gene>
    <name evidence="8" type="ORF">SAMN04244570_1442</name>
</gene>
<name>A0A1T4XYW1_9BACL</name>
<dbReference type="InterPro" id="IPR022398">
    <property type="entry name" value="Peptidase_S8_His-AS"/>
</dbReference>
<dbReference type="InterPro" id="IPR003343">
    <property type="entry name" value="Big_2"/>
</dbReference>
<protein>
    <submittedName>
        <fullName evidence="8">Serine protease, subtilisin family</fullName>
    </submittedName>
</protein>
<feature type="domain" description="BIG2" evidence="7">
    <location>
        <begin position="408"/>
        <end position="491"/>
    </location>
</feature>
<dbReference type="SMART" id="SM00635">
    <property type="entry name" value="BID_2"/>
    <property type="match status" value="1"/>
</dbReference>
<evidence type="ECO:0000256" key="2">
    <source>
        <dbReference type="ARBA" id="ARBA00022670"/>
    </source>
</evidence>
<dbReference type="InterPro" id="IPR054399">
    <property type="entry name" value="Fervidolysin-like_N_prodom"/>
</dbReference>
<dbReference type="InterPro" id="IPR008964">
    <property type="entry name" value="Invasin/intimin_cell_adhesion"/>
</dbReference>
<dbReference type="Gene3D" id="3.40.50.200">
    <property type="entry name" value="Peptidase S8/S53 domain"/>
    <property type="match status" value="1"/>
</dbReference>
<dbReference type="GO" id="GO:0004252">
    <property type="term" value="F:serine-type endopeptidase activity"/>
    <property type="evidence" value="ECO:0007669"/>
    <property type="project" value="UniProtKB-UniRule"/>
</dbReference>
<evidence type="ECO:0000313" key="8">
    <source>
        <dbReference type="EMBL" id="SKA94583.1"/>
    </source>
</evidence>
<dbReference type="Pfam" id="PF00082">
    <property type="entry name" value="Peptidase_S8"/>
    <property type="match status" value="1"/>
</dbReference>
<feature type="active site" description="Charge relay system" evidence="5">
    <location>
        <position position="180"/>
    </location>
</feature>
<dbReference type="InterPro" id="IPR023828">
    <property type="entry name" value="Peptidase_S8_Ser-AS"/>
</dbReference>
<dbReference type="PANTHER" id="PTHR43806:SF11">
    <property type="entry name" value="CEREVISIN-RELATED"/>
    <property type="match status" value="1"/>
</dbReference>
<dbReference type="PRINTS" id="PR00723">
    <property type="entry name" value="SUBTILISIN"/>
</dbReference>